<evidence type="ECO:0000259" key="11">
    <source>
        <dbReference type="Pfam" id="PF05699"/>
    </source>
</evidence>
<dbReference type="GO" id="GO:0005634">
    <property type="term" value="C:nucleus"/>
    <property type="evidence" value="ECO:0007669"/>
    <property type="project" value="UniProtKB-SubCell"/>
</dbReference>
<dbReference type="InterPro" id="IPR012337">
    <property type="entry name" value="RNaseH-like_sf"/>
</dbReference>
<gene>
    <name evidence="12" type="ORF">LAQU0_S11e03290g</name>
</gene>
<dbReference type="InterPro" id="IPR003656">
    <property type="entry name" value="Znf_BED"/>
</dbReference>
<name>A0A0P1L145_9SACH</name>
<evidence type="ECO:0000313" key="12">
    <source>
        <dbReference type="EMBL" id="CUS23744.1"/>
    </source>
</evidence>
<sequence>MSSENEGTTYNGSRVIEQQMPLMASPTPIRPVQSSPQTPTTVSRNSSTSATPSQNPKKRENRWMLQSSVRSFFEITTKNGKKVASCIYCSKRYPEGESTGNLAKHLRSLHATAYEKKGLVKKTGGLAAFAKNRRSLKVDRLIWEEYKQNPVTFHTALMVVEGFLPLSIVQLSSWAKLSRFTTSNSFVKSRGTLAKKLRLYANLMDNTLSLNLKNSHLVNVQLDIRTARNGESFLGIMVSFVPNIEDVERIEFSNSSRVLLNDMGIAHNTHLLDFVSLGDKKYSGENICQILTTVLEKHQLMDKVATLTMDNTTNNHSVYFSLIYDVFKKSKAKAHKLFGRACYIRCASHVLNLHFRKVLTVLYKYDVFANAARKIQALAKLMRRSKRMDSSLRSSGIPLIPNNTTTRWMGTWCQVKGFLENYPRYREWLNQLREEGSEEMVKKVEALLSFDERTIGLLRYFVQCIKVFGDLALKLQNDQFNHLSNGVPLYYLLDYFYAACDLAKQGKTIRKGEPGTDFSSLNAPDDLLEEDRNVMLSALYHSSHTHRKYLSYVRRSAVYYVAFILDPSFKTESLYKMMNASEASLRVKEAHNFIRAYFKELKRPSNSRHESLALVPGVSSECRLDFERQELVDEDLDPDVSANGREHGDNAVDGDNVSMQEFHAYLNEPKLTGNSKEEAIAWWYERRSRFPKLFKLAISLFYTKLSSCEVEGAFSLAGRVMRKDRKRLTPSTLRTLMVLRDRFTRFDFYDKAPIELGELHDRRDDIFSPEEVPLDPHEFAMGSDEAIYDTGLDEEAATDTFD</sequence>
<dbReference type="Pfam" id="PF05699">
    <property type="entry name" value="Dimer_Tnp_hAT"/>
    <property type="match status" value="1"/>
</dbReference>
<dbReference type="PANTHER" id="PTHR46481">
    <property type="entry name" value="ZINC FINGER BED DOMAIN-CONTAINING PROTEIN 4"/>
    <property type="match status" value="1"/>
</dbReference>
<evidence type="ECO:0000256" key="4">
    <source>
        <dbReference type="ARBA" id="ARBA00022833"/>
    </source>
</evidence>
<feature type="domain" description="HAT C-terminal dimerisation" evidence="11">
    <location>
        <begin position="661"/>
        <end position="741"/>
    </location>
</feature>
<reference evidence="13" key="1">
    <citation type="submission" date="2015-10" db="EMBL/GenBank/DDBJ databases">
        <authorList>
            <person name="Devillers H."/>
        </authorList>
    </citation>
    <scope>NUCLEOTIDE SEQUENCE [LARGE SCALE GENOMIC DNA]</scope>
</reference>
<keyword evidence="2" id="KW-0479">Metal-binding</keyword>
<feature type="compositionally biased region" description="Polar residues" evidence="9">
    <location>
        <begin position="32"/>
        <end position="55"/>
    </location>
</feature>
<evidence type="ECO:0000256" key="2">
    <source>
        <dbReference type="ARBA" id="ARBA00022723"/>
    </source>
</evidence>
<dbReference type="Pfam" id="PF02892">
    <property type="entry name" value="zf-BED"/>
    <property type="match status" value="1"/>
</dbReference>
<dbReference type="GO" id="GO:0046983">
    <property type="term" value="F:protein dimerization activity"/>
    <property type="evidence" value="ECO:0007669"/>
    <property type="project" value="InterPro"/>
</dbReference>
<dbReference type="PANTHER" id="PTHR46481:SF10">
    <property type="entry name" value="ZINC FINGER BED DOMAIN-CONTAINING PROTEIN 39"/>
    <property type="match status" value="1"/>
</dbReference>
<keyword evidence="7" id="KW-0804">Transcription</keyword>
<evidence type="ECO:0000259" key="10">
    <source>
        <dbReference type="Pfam" id="PF02892"/>
    </source>
</evidence>
<feature type="compositionally biased region" description="Polar residues" evidence="9">
    <location>
        <begin position="1"/>
        <end position="12"/>
    </location>
</feature>
<evidence type="ECO:0000256" key="8">
    <source>
        <dbReference type="ARBA" id="ARBA00023242"/>
    </source>
</evidence>
<keyword evidence="8" id="KW-0539">Nucleus</keyword>
<feature type="domain" description="BED-type" evidence="10">
    <location>
        <begin position="71"/>
        <end position="110"/>
    </location>
</feature>
<organism evidence="12 13">
    <name type="scientific">Lachancea quebecensis</name>
    <dbReference type="NCBI Taxonomy" id="1654605"/>
    <lineage>
        <taxon>Eukaryota</taxon>
        <taxon>Fungi</taxon>
        <taxon>Dikarya</taxon>
        <taxon>Ascomycota</taxon>
        <taxon>Saccharomycotina</taxon>
        <taxon>Saccharomycetes</taxon>
        <taxon>Saccharomycetales</taxon>
        <taxon>Saccharomycetaceae</taxon>
        <taxon>Lachancea</taxon>
    </lineage>
</organism>
<evidence type="ECO:0000256" key="6">
    <source>
        <dbReference type="ARBA" id="ARBA00023125"/>
    </source>
</evidence>
<evidence type="ECO:0000256" key="1">
    <source>
        <dbReference type="ARBA" id="ARBA00004123"/>
    </source>
</evidence>
<keyword evidence="3" id="KW-0863">Zinc-finger</keyword>
<proteinExistence type="predicted"/>
<evidence type="ECO:0000256" key="5">
    <source>
        <dbReference type="ARBA" id="ARBA00023015"/>
    </source>
</evidence>
<keyword evidence="6" id="KW-0238">DNA-binding</keyword>
<accession>A0A0P1L145</accession>
<dbReference type="InterPro" id="IPR052035">
    <property type="entry name" value="ZnF_BED_domain_contain"/>
</dbReference>
<evidence type="ECO:0000256" key="9">
    <source>
        <dbReference type="SAM" id="MobiDB-lite"/>
    </source>
</evidence>
<protein>
    <submittedName>
        <fullName evidence="12">LAQU0S11e03290g1_1</fullName>
    </submittedName>
</protein>
<keyword evidence="5" id="KW-0805">Transcription regulation</keyword>
<feature type="region of interest" description="Disordered" evidence="9">
    <location>
        <begin position="1"/>
        <end position="62"/>
    </location>
</feature>
<dbReference type="AlphaFoldDB" id="A0A0P1L145"/>
<dbReference type="GO" id="GO:0003677">
    <property type="term" value="F:DNA binding"/>
    <property type="evidence" value="ECO:0007669"/>
    <property type="project" value="UniProtKB-KW"/>
</dbReference>
<evidence type="ECO:0000313" key="13">
    <source>
        <dbReference type="Proteomes" id="UP000236544"/>
    </source>
</evidence>
<dbReference type="InterPro" id="IPR008906">
    <property type="entry name" value="HATC_C_dom"/>
</dbReference>
<evidence type="ECO:0000256" key="3">
    <source>
        <dbReference type="ARBA" id="ARBA00022771"/>
    </source>
</evidence>
<keyword evidence="4" id="KW-0862">Zinc</keyword>
<dbReference type="EMBL" id="LN890568">
    <property type="protein sequence ID" value="CUS23744.1"/>
    <property type="molecule type" value="Genomic_DNA"/>
</dbReference>
<comment type="subcellular location">
    <subcellularLocation>
        <location evidence="1">Nucleus</location>
    </subcellularLocation>
</comment>
<dbReference type="Proteomes" id="UP000236544">
    <property type="component" value="Unassembled WGS sequence"/>
</dbReference>
<dbReference type="OrthoDB" id="4837779at2759"/>
<dbReference type="SUPFAM" id="SSF53098">
    <property type="entry name" value="Ribonuclease H-like"/>
    <property type="match status" value="1"/>
</dbReference>
<dbReference type="GO" id="GO:0008270">
    <property type="term" value="F:zinc ion binding"/>
    <property type="evidence" value="ECO:0007669"/>
    <property type="project" value="UniProtKB-KW"/>
</dbReference>
<keyword evidence="13" id="KW-1185">Reference proteome</keyword>
<evidence type="ECO:0000256" key="7">
    <source>
        <dbReference type="ARBA" id="ARBA00023163"/>
    </source>
</evidence>